<sequence length="157" mass="18084">MIVVFGSCDGPDQYEFHTDDTGSLKFNFWKQIHQSNLIKEACKNIKSKKDVTIFVVKGGKYGKRRRILCQFQNYAEMLKKMEETNGQIYHAHKIEFEKLKKTKTISWATPLEEVLLFSKDPAEDALSEEDDLSDEHSGNKGFDDDILEKLLATSDDE</sequence>
<evidence type="ECO:0000313" key="3">
    <source>
        <dbReference type="WBParaSite" id="GPLIN_000706400"/>
    </source>
</evidence>
<evidence type="ECO:0000313" key="2">
    <source>
        <dbReference type="Proteomes" id="UP000050741"/>
    </source>
</evidence>
<name>A0A183C2H0_GLOPA</name>
<organism evidence="2 3">
    <name type="scientific">Globodera pallida</name>
    <name type="common">Potato cyst nematode worm</name>
    <name type="synonym">Heterodera pallida</name>
    <dbReference type="NCBI Taxonomy" id="36090"/>
    <lineage>
        <taxon>Eukaryota</taxon>
        <taxon>Metazoa</taxon>
        <taxon>Ecdysozoa</taxon>
        <taxon>Nematoda</taxon>
        <taxon>Chromadorea</taxon>
        <taxon>Rhabditida</taxon>
        <taxon>Tylenchina</taxon>
        <taxon>Tylenchomorpha</taxon>
        <taxon>Tylenchoidea</taxon>
        <taxon>Heteroderidae</taxon>
        <taxon>Heteroderinae</taxon>
        <taxon>Globodera</taxon>
    </lineage>
</organism>
<reference evidence="2" key="1">
    <citation type="submission" date="2014-05" db="EMBL/GenBank/DDBJ databases">
        <title>The genome and life-stage specific transcriptomes of Globodera pallida elucidate key aspects of plant parasitism by a cyst nematode.</title>
        <authorList>
            <person name="Cotton J.A."/>
            <person name="Lilley C.J."/>
            <person name="Jones L.M."/>
            <person name="Kikuchi T."/>
            <person name="Reid A.J."/>
            <person name="Thorpe P."/>
            <person name="Tsai I.J."/>
            <person name="Beasley H."/>
            <person name="Blok V."/>
            <person name="Cock P.J.A."/>
            <person name="Van den Akker S.E."/>
            <person name="Holroyd N."/>
            <person name="Hunt M."/>
            <person name="Mantelin S."/>
            <person name="Naghra H."/>
            <person name="Pain A."/>
            <person name="Palomares-Rius J.E."/>
            <person name="Zarowiecki M."/>
            <person name="Berriman M."/>
            <person name="Jones J.T."/>
            <person name="Urwin P.E."/>
        </authorList>
    </citation>
    <scope>NUCLEOTIDE SEQUENCE [LARGE SCALE GENOMIC DNA]</scope>
    <source>
        <strain evidence="2">Lindley</strain>
    </source>
</reference>
<proteinExistence type="predicted"/>
<dbReference type="Proteomes" id="UP000050741">
    <property type="component" value="Unassembled WGS sequence"/>
</dbReference>
<feature type="compositionally biased region" description="Basic and acidic residues" evidence="1">
    <location>
        <begin position="134"/>
        <end position="143"/>
    </location>
</feature>
<reference evidence="3" key="2">
    <citation type="submission" date="2016-06" db="UniProtKB">
        <authorList>
            <consortium name="WormBaseParasite"/>
        </authorList>
    </citation>
    <scope>IDENTIFICATION</scope>
</reference>
<keyword evidence="2" id="KW-1185">Reference proteome</keyword>
<protein>
    <submittedName>
        <fullName evidence="3">NFACT-R_1 domain-containing protein</fullName>
    </submittedName>
</protein>
<accession>A0A183C2H0</accession>
<feature type="region of interest" description="Disordered" evidence="1">
    <location>
        <begin position="125"/>
        <end position="145"/>
    </location>
</feature>
<dbReference type="WBParaSite" id="GPLIN_000706400">
    <property type="protein sequence ID" value="GPLIN_000706400"/>
    <property type="gene ID" value="GPLIN_000706400"/>
</dbReference>
<dbReference type="AlphaFoldDB" id="A0A183C2H0"/>
<evidence type="ECO:0000256" key="1">
    <source>
        <dbReference type="SAM" id="MobiDB-lite"/>
    </source>
</evidence>